<dbReference type="InterPro" id="IPR026341">
    <property type="entry name" value="T9SS_type_B"/>
</dbReference>
<gene>
    <name evidence="1" type="ORF">OCK74_23055</name>
</gene>
<dbReference type="InterPro" id="IPR011047">
    <property type="entry name" value="Quinoprotein_ADH-like_sf"/>
</dbReference>
<dbReference type="AlphaFoldDB" id="A0A9X2Y1Z3"/>
<dbReference type="EMBL" id="JAOTIF010000027">
    <property type="protein sequence ID" value="MCU7552018.1"/>
    <property type="molecule type" value="Genomic_DNA"/>
</dbReference>
<dbReference type="SUPFAM" id="SSF50998">
    <property type="entry name" value="Quinoprotein alcohol dehydrogenase-like"/>
    <property type="match status" value="1"/>
</dbReference>
<keyword evidence="2" id="KW-1185">Reference proteome</keyword>
<dbReference type="InterPro" id="IPR013783">
    <property type="entry name" value="Ig-like_fold"/>
</dbReference>
<protein>
    <submittedName>
        <fullName evidence="1">Gliding motility-associated C-terminal domain-containing protein</fullName>
    </submittedName>
</protein>
<name>A0A9X2Y1Z3_9BACT</name>
<sequence>MAAPNLTSKHLVLFIFLAFSLVQPTYSQVLIQWQKCLGGTNDDNARSIRPTRDGGYIAIGTSMSTNGDVSKNYGSIDFWVIKMDKNGSVQWQYSLGGSKSDMAYSVEQTSDNGYIIAGYSDSRNGLLSYNQGSTDFWLTKLDINGQLQWQRTFGGSSQDNAHSVIQTQDGGFVIAGSTRSNDGDVSGNHGNFDGWVVKIDASGVPLWIKCYGGTGIDEIQSIQQTSDGGYIMTGYTTSSNGDVSGQHGAEDLWVVKIDGRGNLLWQKALGGTGADTGESIRQTEDGGYIVAGTTKSNNGDVSGNHGDVDAWVVKLDPNGNLQWQKCYGGSGQDQATCISQTADKGFLIGAQTASSNGDVSGNHGGLDYWVVRTDGFGNIQWQQCFGGSGSDMLASLEPTKDGWFVAIGSTTSQDGDVTGIHGSSHDYWVVKFGGCMTMAPEVTITASDMEVCAGDSVTFTANAVNTGAVPTYQWQLNGANTGATTPTYNSNALKQGDEVSCILTIKVPGCPTSTIQSNKEVINIRPLPTIHFTPSELSAMTGEQLQLNPAVSGTVASVEWTSVSGVSLQNPQSLTPTTAPLTTNSTFQLSVVDNYGCKASGEVLVKVFDKYYMPNSFTPNGDGKNDVFRIPFGASLQLDEFSIFDRWGNRIFITKDAGKGWDGTYQGKALQTGTFVYLVRGKSREGVIQLKGVVTLVR</sequence>
<reference evidence="1" key="2">
    <citation type="submission" date="2023-04" db="EMBL/GenBank/DDBJ databases">
        <title>Paracnuella aquatica gen. nov., sp. nov., a member of the family Chitinophagaceae isolated from a hot spring.</title>
        <authorList>
            <person name="Wang C."/>
        </authorList>
    </citation>
    <scope>NUCLEOTIDE SEQUENCE</scope>
    <source>
        <strain evidence="1">LB-8</strain>
    </source>
</reference>
<dbReference type="RefSeq" id="WP_279299455.1">
    <property type="nucleotide sequence ID" value="NZ_JAOTIF010000027.1"/>
</dbReference>
<evidence type="ECO:0000313" key="1">
    <source>
        <dbReference type="EMBL" id="MCU7552018.1"/>
    </source>
</evidence>
<dbReference type="Pfam" id="PF13585">
    <property type="entry name" value="CHU_C"/>
    <property type="match status" value="1"/>
</dbReference>
<accession>A0A9X2Y1Z3</accession>
<reference evidence="1" key="1">
    <citation type="submission" date="2022-09" db="EMBL/GenBank/DDBJ databases">
        <authorList>
            <person name="Yuan C."/>
            <person name="Ke Z."/>
        </authorList>
    </citation>
    <scope>NUCLEOTIDE SEQUENCE</scope>
    <source>
        <strain evidence="1">LB-8</strain>
    </source>
</reference>
<dbReference type="PANTHER" id="PTHR42754">
    <property type="entry name" value="ENDOGLUCANASE"/>
    <property type="match status" value="1"/>
</dbReference>
<evidence type="ECO:0000313" key="2">
    <source>
        <dbReference type="Proteomes" id="UP001155483"/>
    </source>
</evidence>
<dbReference type="NCBIfam" id="TIGR04131">
    <property type="entry name" value="Bac_Flav_CTERM"/>
    <property type="match status" value="1"/>
</dbReference>
<dbReference type="PANTHER" id="PTHR42754:SF1">
    <property type="entry name" value="LIPOPROTEIN"/>
    <property type="match status" value="1"/>
</dbReference>
<proteinExistence type="predicted"/>
<organism evidence="1 2">
    <name type="scientific">Paraflavisolibacter caeni</name>
    <dbReference type="NCBI Taxonomy" id="2982496"/>
    <lineage>
        <taxon>Bacteria</taxon>
        <taxon>Pseudomonadati</taxon>
        <taxon>Bacteroidota</taxon>
        <taxon>Chitinophagia</taxon>
        <taxon>Chitinophagales</taxon>
        <taxon>Chitinophagaceae</taxon>
        <taxon>Paraflavisolibacter</taxon>
    </lineage>
</organism>
<dbReference type="Proteomes" id="UP001155483">
    <property type="component" value="Unassembled WGS sequence"/>
</dbReference>
<dbReference type="Gene3D" id="2.60.40.10">
    <property type="entry name" value="Immunoglobulins"/>
    <property type="match status" value="2"/>
</dbReference>
<comment type="caution">
    <text evidence="1">The sequence shown here is derived from an EMBL/GenBank/DDBJ whole genome shotgun (WGS) entry which is preliminary data.</text>
</comment>